<dbReference type="RefSeq" id="WP_244820160.1">
    <property type="nucleotide sequence ID" value="NZ_CP112998.1"/>
</dbReference>
<keyword evidence="2" id="KW-1185">Reference proteome</keyword>
<gene>
    <name evidence="1" type="ORF">ON006_12680</name>
</gene>
<evidence type="ECO:0000313" key="1">
    <source>
        <dbReference type="EMBL" id="WAC14793.1"/>
    </source>
</evidence>
<dbReference type="EMBL" id="CP112998">
    <property type="protein sequence ID" value="WAC14793.1"/>
    <property type="molecule type" value="Genomic_DNA"/>
</dbReference>
<dbReference type="Proteomes" id="UP001164653">
    <property type="component" value="Chromosome"/>
</dbReference>
<sequence>MSVSTYDTEKINTEDYIDTVPGIDIMDSRRFFSEGRNGRFELRAFITRIRHDSRRELFNIGFGVWDQTRQAVDDKIQTRNDDMRLILGTITVIVLEFLQNYPFAYVYAEGSTLARTRLYQREISKILDELPGDLLLYGLISAEDIGFIKFRRGINFEGFLLSLSNR</sequence>
<accession>A0A9E8SN21</accession>
<dbReference type="AlphaFoldDB" id="A0A9E8SN21"/>
<protein>
    <submittedName>
        <fullName evidence="1">Uncharacterized protein</fullName>
    </submittedName>
</protein>
<name>A0A9E8SN21_9BACT</name>
<reference evidence="1" key="1">
    <citation type="submission" date="2022-11" db="EMBL/GenBank/DDBJ databases">
        <title>Dyadobacter pollutisoli sp. nov., isolated from plastic dumped soil.</title>
        <authorList>
            <person name="Kim J.M."/>
            <person name="Kim K.R."/>
            <person name="Lee J.K."/>
            <person name="Hao L."/>
            <person name="Jeon C.O."/>
        </authorList>
    </citation>
    <scope>NUCLEOTIDE SEQUENCE</scope>
    <source>
        <strain evidence="1">U1</strain>
    </source>
</reference>
<organism evidence="1 2">
    <name type="scientific">Dyadobacter pollutisoli</name>
    <dbReference type="NCBI Taxonomy" id="2910158"/>
    <lineage>
        <taxon>Bacteria</taxon>
        <taxon>Pseudomonadati</taxon>
        <taxon>Bacteroidota</taxon>
        <taxon>Cytophagia</taxon>
        <taxon>Cytophagales</taxon>
        <taxon>Spirosomataceae</taxon>
        <taxon>Dyadobacter</taxon>
    </lineage>
</organism>
<evidence type="ECO:0000313" key="2">
    <source>
        <dbReference type="Proteomes" id="UP001164653"/>
    </source>
</evidence>
<proteinExistence type="predicted"/>
<dbReference type="KEGG" id="dpf:ON006_12680"/>
<dbReference type="Pfam" id="PF22028">
    <property type="entry name" value="DUF6934"/>
    <property type="match status" value="1"/>
</dbReference>
<dbReference type="InterPro" id="IPR053865">
    <property type="entry name" value="DUF6934"/>
</dbReference>